<dbReference type="Pfam" id="PF00436">
    <property type="entry name" value="SSB"/>
    <property type="match status" value="1"/>
</dbReference>
<name>A0A5E4X6M8_9BURK</name>
<dbReference type="Proteomes" id="UP000414233">
    <property type="component" value="Unassembled WGS sequence"/>
</dbReference>
<dbReference type="Gene3D" id="2.40.50.140">
    <property type="entry name" value="Nucleic acid-binding proteins"/>
    <property type="match status" value="1"/>
</dbReference>
<keyword evidence="5" id="KW-1185">Reference proteome</keyword>
<dbReference type="OrthoDB" id="8813484at2"/>
<dbReference type="AlphaFoldDB" id="A0A5E4X6M8"/>
<dbReference type="InterPro" id="IPR000424">
    <property type="entry name" value="Primosome_PriB/ssb"/>
</dbReference>
<sequence length="122" mass="12719">MIEGRITGRLLDAAHERTGQHGSVYVTARVRANAGDGDGEAVVVNVIAFGAQPCAALRALDEGDALTVTGALTPRVWTDKQGMARPAIDLVAHRVSSLESDLRHAADAGDATGQDSTDDVTR</sequence>
<dbReference type="CDD" id="cd04496">
    <property type="entry name" value="SSB_OBF"/>
    <property type="match status" value="1"/>
</dbReference>
<evidence type="ECO:0000313" key="5">
    <source>
        <dbReference type="Proteomes" id="UP000414233"/>
    </source>
</evidence>
<organism evidence="4 5">
    <name type="scientific">Pandoraea terrae</name>
    <dbReference type="NCBI Taxonomy" id="1537710"/>
    <lineage>
        <taxon>Bacteria</taxon>
        <taxon>Pseudomonadati</taxon>
        <taxon>Pseudomonadota</taxon>
        <taxon>Betaproteobacteria</taxon>
        <taxon>Burkholderiales</taxon>
        <taxon>Burkholderiaceae</taxon>
        <taxon>Pandoraea</taxon>
    </lineage>
</organism>
<dbReference type="EMBL" id="CABPRZ010000016">
    <property type="protein sequence ID" value="VVE31994.1"/>
    <property type="molecule type" value="Genomic_DNA"/>
</dbReference>
<evidence type="ECO:0000313" key="4">
    <source>
        <dbReference type="EMBL" id="VVE31994.1"/>
    </source>
</evidence>
<dbReference type="InterPro" id="IPR012340">
    <property type="entry name" value="NA-bd_OB-fold"/>
</dbReference>
<dbReference type="PROSITE" id="PS50935">
    <property type="entry name" value="SSB"/>
    <property type="match status" value="1"/>
</dbReference>
<feature type="region of interest" description="Disordered" evidence="3">
    <location>
        <begin position="101"/>
        <end position="122"/>
    </location>
</feature>
<proteinExistence type="predicted"/>
<protein>
    <submittedName>
        <fullName evidence="4">Single-stranded DNA-binding protein</fullName>
    </submittedName>
</protein>
<evidence type="ECO:0000256" key="1">
    <source>
        <dbReference type="ARBA" id="ARBA00023125"/>
    </source>
</evidence>
<evidence type="ECO:0000256" key="3">
    <source>
        <dbReference type="SAM" id="MobiDB-lite"/>
    </source>
</evidence>
<dbReference type="RefSeq" id="WP_150698427.1">
    <property type="nucleotide sequence ID" value="NZ_CABPRZ010000016.1"/>
</dbReference>
<dbReference type="SUPFAM" id="SSF50249">
    <property type="entry name" value="Nucleic acid-binding proteins"/>
    <property type="match status" value="1"/>
</dbReference>
<accession>A0A5E4X6M8</accession>
<dbReference type="GO" id="GO:0003697">
    <property type="term" value="F:single-stranded DNA binding"/>
    <property type="evidence" value="ECO:0007669"/>
    <property type="project" value="InterPro"/>
</dbReference>
<reference evidence="4 5" key="1">
    <citation type="submission" date="2019-08" db="EMBL/GenBank/DDBJ databases">
        <authorList>
            <person name="Peeters C."/>
        </authorList>
    </citation>
    <scope>NUCLEOTIDE SEQUENCE [LARGE SCALE GENOMIC DNA]</scope>
    <source>
        <strain evidence="4 5">LMG 30175</strain>
    </source>
</reference>
<keyword evidence="1 2" id="KW-0238">DNA-binding</keyword>
<evidence type="ECO:0000256" key="2">
    <source>
        <dbReference type="PROSITE-ProRule" id="PRU00252"/>
    </source>
</evidence>
<gene>
    <name evidence="4" type="ORF">PTE30175_03605</name>
</gene>